<keyword evidence="3 6" id="KW-0812">Transmembrane</keyword>
<evidence type="ECO:0000256" key="1">
    <source>
        <dbReference type="ARBA" id="ARBA00004141"/>
    </source>
</evidence>
<dbReference type="STRING" id="64702.SAMN05443377_1099"/>
<protein>
    <submittedName>
        <fullName evidence="7">Energy-coupling factor transport system permease protein</fullName>
    </submittedName>
</protein>
<proteinExistence type="predicted"/>
<dbReference type="InterPro" id="IPR051611">
    <property type="entry name" value="ECF_transporter_component"/>
</dbReference>
<dbReference type="InterPro" id="IPR003339">
    <property type="entry name" value="ABC/ECF_trnsptr_transmembrane"/>
</dbReference>
<evidence type="ECO:0000256" key="5">
    <source>
        <dbReference type="ARBA" id="ARBA00023136"/>
    </source>
</evidence>
<dbReference type="PANTHER" id="PTHR34857">
    <property type="entry name" value="SLL0384 PROTEIN"/>
    <property type="match status" value="1"/>
</dbReference>
<sequence length="241" mass="25255">MTVTETTVTTESPSSGPRFDPRSLLPCVVALVGALLANTPRVFELGALVLLIALLLVLDRWRWLVIIMAGGVLVAALSIAVGRGAGQGVAALLAGTLLLWRYIMAAGFGVVLISALVPAQLLALLRAYRVPDAVTVPLMVMIRYIPTLADTARAIADAMRVRGILHGPLDLVVRPLSVGRRLVVPLIAAAVRGGDDLTAAALTRGLGCGQRATSITCPRLSWWDGALCTATIAVLALVVWS</sequence>
<keyword evidence="4 6" id="KW-1133">Transmembrane helix</keyword>
<evidence type="ECO:0000256" key="2">
    <source>
        <dbReference type="ARBA" id="ARBA00022475"/>
    </source>
</evidence>
<feature type="transmembrane region" description="Helical" evidence="6">
    <location>
        <begin position="63"/>
        <end position="82"/>
    </location>
</feature>
<evidence type="ECO:0000256" key="3">
    <source>
        <dbReference type="ARBA" id="ARBA00022692"/>
    </source>
</evidence>
<evidence type="ECO:0000256" key="6">
    <source>
        <dbReference type="SAM" id="Phobius"/>
    </source>
</evidence>
<name>A0A1H9RSX3_9ACTN</name>
<accession>A0A1H9RSX3</accession>
<organism evidence="7 8">
    <name type="scientific">Propionibacterium cyclohexanicum</name>
    <dbReference type="NCBI Taxonomy" id="64702"/>
    <lineage>
        <taxon>Bacteria</taxon>
        <taxon>Bacillati</taxon>
        <taxon>Actinomycetota</taxon>
        <taxon>Actinomycetes</taxon>
        <taxon>Propionibacteriales</taxon>
        <taxon>Propionibacteriaceae</taxon>
        <taxon>Propionibacterium</taxon>
    </lineage>
</organism>
<feature type="transmembrane region" description="Helical" evidence="6">
    <location>
        <begin position="220"/>
        <end position="240"/>
    </location>
</feature>
<keyword evidence="5 6" id="KW-0472">Membrane</keyword>
<dbReference type="Pfam" id="PF02361">
    <property type="entry name" value="CbiQ"/>
    <property type="match status" value="1"/>
</dbReference>
<evidence type="ECO:0000256" key="4">
    <source>
        <dbReference type="ARBA" id="ARBA00022989"/>
    </source>
</evidence>
<evidence type="ECO:0000313" key="8">
    <source>
        <dbReference type="Proteomes" id="UP000198815"/>
    </source>
</evidence>
<gene>
    <name evidence="7" type="ORF">SAMN05443377_1099</name>
</gene>
<dbReference type="CDD" id="cd16914">
    <property type="entry name" value="EcfT"/>
    <property type="match status" value="1"/>
</dbReference>
<evidence type="ECO:0000313" key="7">
    <source>
        <dbReference type="EMBL" id="SER75694.1"/>
    </source>
</evidence>
<keyword evidence="8" id="KW-1185">Reference proteome</keyword>
<dbReference type="Proteomes" id="UP000198815">
    <property type="component" value="Unassembled WGS sequence"/>
</dbReference>
<comment type="subcellular location">
    <subcellularLocation>
        <location evidence="1">Membrane</location>
        <topology evidence="1">Multi-pass membrane protein</topology>
    </subcellularLocation>
</comment>
<dbReference type="PANTHER" id="PTHR34857:SF2">
    <property type="entry name" value="SLL0384 PROTEIN"/>
    <property type="match status" value="1"/>
</dbReference>
<dbReference type="EMBL" id="FOGZ01000009">
    <property type="protein sequence ID" value="SER75694.1"/>
    <property type="molecule type" value="Genomic_DNA"/>
</dbReference>
<feature type="transmembrane region" description="Helical" evidence="6">
    <location>
        <begin position="23"/>
        <end position="56"/>
    </location>
</feature>
<reference evidence="7 8" key="1">
    <citation type="submission" date="2016-10" db="EMBL/GenBank/DDBJ databases">
        <authorList>
            <person name="de Groot N.N."/>
        </authorList>
    </citation>
    <scope>NUCLEOTIDE SEQUENCE [LARGE SCALE GENOMIC DNA]</scope>
    <source>
        <strain evidence="7 8">DSM 16859</strain>
    </source>
</reference>
<keyword evidence="2" id="KW-1003">Cell membrane</keyword>
<dbReference type="GO" id="GO:0005886">
    <property type="term" value="C:plasma membrane"/>
    <property type="evidence" value="ECO:0007669"/>
    <property type="project" value="UniProtKB-ARBA"/>
</dbReference>
<dbReference type="AlphaFoldDB" id="A0A1H9RSX3"/>
<dbReference type="RefSeq" id="WP_177170086.1">
    <property type="nucleotide sequence ID" value="NZ_FOGZ01000009.1"/>
</dbReference>
<feature type="transmembrane region" description="Helical" evidence="6">
    <location>
        <begin position="102"/>
        <end position="125"/>
    </location>
</feature>